<dbReference type="InterPro" id="IPR006311">
    <property type="entry name" value="TAT_signal"/>
</dbReference>
<keyword evidence="2" id="KW-0500">Molybdenum</keyword>
<reference evidence="7 8" key="1">
    <citation type="submission" date="2020-08" db="EMBL/GenBank/DDBJ databases">
        <title>Genome sequencing of Purple Non-Sulfur Bacteria from various extreme environments.</title>
        <authorList>
            <person name="Mayer M."/>
        </authorList>
    </citation>
    <scope>NUCLEOTIDE SEQUENCE [LARGE SCALE GENOMIC DNA]</scope>
    <source>
        <strain evidence="7 8">JA135</strain>
    </source>
</reference>
<name>A0A7W6S1I1_9PROT</name>
<dbReference type="GO" id="GO:0008482">
    <property type="term" value="F:sulfite oxidase activity"/>
    <property type="evidence" value="ECO:0007669"/>
    <property type="project" value="TreeGrafter"/>
</dbReference>
<dbReference type="AlphaFoldDB" id="A0A7W6S1I1"/>
<keyword evidence="8" id="KW-1185">Reference proteome</keyword>
<dbReference type="SUPFAM" id="SSF56524">
    <property type="entry name" value="Oxidoreductase molybdopterin-binding domain"/>
    <property type="match status" value="1"/>
</dbReference>
<proteinExistence type="predicted"/>
<evidence type="ECO:0000313" key="7">
    <source>
        <dbReference type="EMBL" id="MBB4287196.1"/>
    </source>
</evidence>
<feature type="domain" description="Oxidoreductase molybdopterin-binding" evidence="5">
    <location>
        <begin position="120"/>
        <end position="289"/>
    </location>
</feature>
<evidence type="ECO:0000259" key="5">
    <source>
        <dbReference type="Pfam" id="PF00174"/>
    </source>
</evidence>
<keyword evidence="3" id="KW-0479">Metal-binding</keyword>
<dbReference type="PROSITE" id="PS51318">
    <property type="entry name" value="TAT"/>
    <property type="match status" value="1"/>
</dbReference>
<evidence type="ECO:0000256" key="2">
    <source>
        <dbReference type="ARBA" id="ARBA00022505"/>
    </source>
</evidence>
<dbReference type="GO" id="GO:0020037">
    <property type="term" value="F:heme binding"/>
    <property type="evidence" value="ECO:0007669"/>
    <property type="project" value="TreeGrafter"/>
</dbReference>
<accession>A0A7W6S1I1</accession>
<evidence type="ECO:0000256" key="1">
    <source>
        <dbReference type="ARBA" id="ARBA00001924"/>
    </source>
</evidence>
<dbReference type="Pfam" id="PF00174">
    <property type="entry name" value="Oxidored_molyb"/>
    <property type="match status" value="1"/>
</dbReference>
<comment type="caution">
    <text evidence="7">The sequence shown here is derived from an EMBL/GenBank/DDBJ whole genome shotgun (WGS) entry which is preliminary data.</text>
</comment>
<keyword evidence="4" id="KW-0560">Oxidoreductase</keyword>
<dbReference type="Proteomes" id="UP000555728">
    <property type="component" value="Unassembled WGS sequence"/>
</dbReference>
<evidence type="ECO:0000313" key="8">
    <source>
        <dbReference type="Proteomes" id="UP000555728"/>
    </source>
</evidence>
<evidence type="ECO:0000256" key="4">
    <source>
        <dbReference type="ARBA" id="ARBA00023002"/>
    </source>
</evidence>
<sequence>MTRLPQERGLHELYAADPERADALVFGRRTYADRRGFLRGAGLATMSAVLGYTIPFHRGMPGGLIPAALAQETGEFTIEGKDGLRVLNDRPLNAETPAHLLDDDITPTARHFIRNNGLPPDSVDPEGWTVTIDGFVDTPLELSLDDLRSRFEVVEYALQLECGGNGRAAFNPGASGNQWTTGAVGNARWTGVRLADVLGAAGVQPQAIYTAHYGADSHLSGDPDKRPISRGMPLWKAMNPYTLIAFEQNGAPLHPMNGAPVRILAPGWPGSVSQKWLTRIELRDQVHDGTKMGAPSYRVPRYPVAPGEEVPGADFRIIESMPVKSLITAPASGTTLPTDHRTLEVRGHAWAGDEHVTAMHVTTDFGQTWREAALEPPPNPYAWQRWRAQIEFPTRGYYEIWARAIDSKGRMQPFTVGWNPKGYLNNAMHRIAVRVEV</sequence>
<dbReference type="Pfam" id="PF03404">
    <property type="entry name" value="Mo-co_dimer"/>
    <property type="match status" value="1"/>
</dbReference>
<dbReference type="Gene3D" id="2.60.40.650">
    <property type="match status" value="1"/>
</dbReference>
<dbReference type="InterPro" id="IPR036374">
    <property type="entry name" value="OxRdtase_Mopterin-bd_sf"/>
</dbReference>
<dbReference type="CDD" id="cd02110">
    <property type="entry name" value="SO_family_Moco_dimer"/>
    <property type="match status" value="1"/>
</dbReference>
<dbReference type="InterPro" id="IPR014756">
    <property type="entry name" value="Ig_E-set"/>
</dbReference>
<dbReference type="InterPro" id="IPR000572">
    <property type="entry name" value="OxRdtase_Mopterin-bd_dom"/>
</dbReference>
<dbReference type="PANTHER" id="PTHR19372">
    <property type="entry name" value="SULFITE REDUCTASE"/>
    <property type="match status" value="1"/>
</dbReference>
<feature type="domain" description="Moybdenum cofactor oxidoreductase dimerisation" evidence="6">
    <location>
        <begin position="317"/>
        <end position="435"/>
    </location>
</feature>
<dbReference type="PANTHER" id="PTHR19372:SF7">
    <property type="entry name" value="SULFITE OXIDASE, MITOCHONDRIAL"/>
    <property type="match status" value="1"/>
</dbReference>
<dbReference type="InterPro" id="IPR008335">
    <property type="entry name" value="Mopterin_OxRdtase_euk"/>
</dbReference>
<comment type="cofactor">
    <cofactor evidence="1">
        <name>Mo-molybdopterin</name>
        <dbReference type="ChEBI" id="CHEBI:71302"/>
    </cofactor>
</comment>
<organism evidence="7 8">
    <name type="scientific">Roseospira goensis</name>
    <dbReference type="NCBI Taxonomy" id="391922"/>
    <lineage>
        <taxon>Bacteria</taxon>
        <taxon>Pseudomonadati</taxon>
        <taxon>Pseudomonadota</taxon>
        <taxon>Alphaproteobacteria</taxon>
        <taxon>Rhodospirillales</taxon>
        <taxon>Rhodospirillaceae</taxon>
        <taxon>Roseospira</taxon>
    </lineage>
</organism>
<dbReference type="InterPro" id="IPR005066">
    <property type="entry name" value="MoCF_OxRdtse_dimer"/>
</dbReference>
<protein>
    <submittedName>
        <fullName evidence="7">DMSO/TMAO reductase YedYZ molybdopterin-dependent catalytic subunit</fullName>
    </submittedName>
</protein>
<dbReference type="EMBL" id="JACIGI010000030">
    <property type="protein sequence ID" value="MBB4287196.1"/>
    <property type="molecule type" value="Genomic_DNA"/>
</dbReference>
<dbReference type="GO" id="GO:0006790">
    <property type="term" value="P:sulfur compound metabolic process"/>
    <property type="evidence" value="ECO:0007669"/>
    <property type="project" value="TreeGrafter"/>
</dbReference>
<gene>
    <name evidence="7" type="ORF">GGD88_002940</name>
</gene>
<dbReference type="PRINTS" id="PR00407">
    <property type="entry name" value="EUMOPTERIN"/>
</dbReference>
<dbReference type="GO" id="GO:0030151">
    <property type="term" value="F:molybdenum ion binding"/>
    <property type="evidence" value="ECO:0007669"/>
    <property type="project" value="InterPro"/>
</dbReference>
<dbReference type="Gene3D" id="3.90.420.10">
    <property type="entry name" value="Oxidoreductase, molybdopterin-binding domain"/>
    <property type="match status" value="1"/>
</dbReference>
<dbReference type="GO" id="GO:0043546">
    <property type="term" value="F:molybdopterin cofactor binding"/>
    <property type="evidence" value="ECO:0007669"/>
    <property type="project" value="TreeGrafter"/>
</dbReference>
<dbReference type="SUPFAM" id="SSF81296">
    <property type="entry name" value="E set domains"/>
    <property type="match status" value="1"/>
</dbReference>
<evidence type="ECO:0000256" key="3">
    <source>
        <dbReference type="ARBA" id="ARBA00022723"/>
    </source>
</evidence>
<evidence type="ECO:0000259" key="6">
    <source>
        <dbReference type="Pfam" id="PF03404"/>
    </source>
</evidence>
<dbReference type="RefSeq" id="WP_184436697.1">
    <property type="nucleotide sequence ID" value="NZ_JACIGI010000030.1"/>
</dbReference>